<dbReference type="EMBL" id="CP117417">
    <property type="protein sequence ID" value="WCT77592.1"/>
    <property type="molecule type" value="Genomic_DNA"/>
</dbReference>
<dbReference type="Proteomes" id="UP001218231">
    <property type="component" value="Chromosome"/>
</dbReference>
<keyword evidence="3" id="KW-1185">Reference proteome</keyword>
<name>A0ABY7TYA7_9SPHN</name>
<feature type="region of interest" description="Disordered" evidence="1">
    <location>
        <begin position="1"/>
        <end position="28"/>
    </location>
</feature>
<evidence type="ECO:0000313" key="2">
    <source>
        <dbReference type="EMBL" id="WCT77592.1"/>
    </source>
</evidence>
<protein>
    <submittedName>
        <fullName evidence="2">Uncharacterized protein</fullName>
    </submittedName>
</protein>
<organism evidence="2 3">
    <name type="scientific">Novosphingobium humi</name>
    <dbReference type="NCBI Taxonomy" id="2282397"/>
    <lineage>
        <taxon>Bacteria</taxon>
        <taxon>Pseudomonadati</taxon>
        <taxon>Pseudomonadota</taxon>
        <taxon>Alphaproteobacteria</taxon>
        <taxon>Sphingomonadales</taxon>
        <taxon>Sphingomonadaceae</taxon>
        <taxon>Novosphingobium</taxon>
    </lineage>
</organism>
<reference evidence="2 3" key="1">
    <citation type="submission" date="2023-02" db="EMBL/GenBank/DDBJ databases">
        <title>Genome sequence of Novosphingobium humi KACC 19094.</title>
        <authorList>
            <person name="Kim S."/>
            <person name="Heo J."/>
            <person name="Kwon S.-W."/>
        </authorList>
    </citation>
    <scope>NUCLEOTIDE SEQUENCE [LARGE SCALE GENOMIC DNA]</scope>
    <source>
        <strain evidence="2 3">KACC 19094</strain>
    </source>
</reference>
<accession>A0ABY7TYA7</accession>
<gene>
    <name evidence="2" type="ORF">PQ457_01010</name>
</gene>
<sequence>MAKALIKPWTTPHSANRNGRAKHRHGRLCEPTCHGRPIRRWGRIGL</sequence>
<proteinExistence type="predicted"/>
<dbReference type="RefSeq" id="WP_273617962.1">
    <property type="nucleotide sequence ID" value="NZ_CP117417.1"/>
</dbReference>
<evidence type="ECO:0000256" key="1">
    <source>
        <dbReference type="SAM" id="MobiDB-lite"/>
    </source>
</evidence>
<evidence type="ECO:0000313" key="3">
    <source>
        <dbReference type="Proteomes" id="UP001218231"/>
    </source>
</evidence>